<dbReference type="GO" id="GO:0022857">
    <property type="term" value="F:transmembrane transporter activity"/>
    <property type="evidence" value="ECO:0007669"/>
    <property type="project" value="InterPro"/>
</dbReference>
<evidence type="ECO:0000256" key="7">
    <source>
        <dbReference type="RuleBase" id="RU003942"/>
    </source>
</evidence>
<sequence>MKGWAWLLLAGLFEIGMATALKLSQDHSNYMVAFVVLAVLSFECLAQAIKTIPLSTAYAIWTGIGAVGAVTLGAALFGEELSPLRLALLAGLIAALVGLKLVNPPAQKSA</sequence>
<comment type="similarity">
    <text evidence="7">Belongs to the drug/metabolite transporter (DMT) superfamily. Small multidrug resistance (SMR) (TC 2.A.7.1) family.</text>
</comment>
<protein>
    <submittedName>
        <fullName evidence="9">Multidrug efflux SMR transporter</fullName>
    </submittedName>
</protein>
<accession>A0A3S0I2U3</accession>
<organism evidence="9 10">
    <name type="scientific">Deinococcus radiophilus</name>
    <dbReference type="NCBI Taxonomy" id="32062"/>
    <lineage>
        <taxon>Bacteria</taxon>
        <taxon>Thermotogati</taxon>
        <taxon>Deinococcota</taxon>
        <taxon>Deinococci</taxon>
        <taxon>Deinococcales</taxon>
        <taxon>Deinococcaceae</taxon>
        <taxon>Deinococcus</taxon>
    </lineage>
</organism>
<feature type="transmembrane region" description="Helical" evidence="8">
    <location>
        <begin position="30"/>
        <end position="46"/>
    </location>
</feature>
<gene>
    <name evidence="9" type="ORF">EJ104_09005</name>
</gene>
<evidence type="ECO:0000256" key="6">
    <source>
        <dbReference type="ARBA" id="ARBA00023136"/>
    </source>
</evidence>
<dbReference type="FunFam" id="1.10.3730.20:FF:000001">
    <property type="entry name" value="Quaternary ammonium compound resistance transporter SugE"/>
    <property type="match status" value="1"/>
</dbReference>
<keyword evidence="4 7" id="KW-0812">Transmembrane</keyword>
<evidence type="ECO:0000313" key="10">
    <source>
        <dbReference type="Proteomes" id="UP000277766"/>
    </source>
</evidence>
<feature type="transmembrane region" description="Helical" evidence="8">
    <location>
        <begin position="84"/>
        <end position="102"/>
    </location>
</feature>
<evidence type="ECO:0000256" key="2">
    <source>
        <dbReference type="ARBA" id="ARBA00022448"/>
    </source>
</evidence>
<dbReference type="InterPro" id="IPR045324">
    <property type="entry name" value="Small_multidrug_res"/>
</dbReference>
<evidence type="ECO:0000256" key="1">
    <source>
        <dbReference type="ARBA" id="ARBA00004651"/>
    </source>
</evidence>
<keyword evidence="10" id="KW-1185">Reference proteome</keyword>
<reference evidence="9 10" key="1">
    <citation type="submission" date="2018-12" db="EMBL/GenBank/DDBJ databases">
        <title>Deinococcus radiophilus ATCC 27603 genome sequencing and assembly.</title>
        <authorList>
            <person name="Maclea K.S."/>
            <person name="Maynard C.R."/>
        </authorList>
    </citation>
    <scope>NUCLEOTIDE SEQUENCE [LARGE SCALE GENOMIC DNA]</scope>
    <source>
        <strain evidence="9 10">ATCC 27603</strain>
    </source>
</reference>
<evidence type="ECO:0000313" key="9">
    <source>
        <dbReference type="EMBL" id="RTR26122.1"/>
    </source>
</evidence>
<dbReference type="Pfam" id="PF00893">
    <property type="entry name" value="Multi_Drug_Res"/>
    <property type="match status" value="1"/>
</dbReference>
<dbReference type="PANTHER" id="PTHR30561:SF0">
    <property type="entry name" value="GUANIDINIUM EXPORTER"/>
    <property type="match status" value="1"/>
</dbReference>
<evidence type="ECO:0000256" key="5">
    <source>
        <dbReference type="ARBA" id="ARBA00022989"/>
    </source>
</evidence>
<evidence type="ECO:0000256" key="4">
    <source>
        <dbReference type="ARBA" id="ARBA00022692"/>
    </source>
</evidence>
<dbReference type="EMBL" id="RXPE01000018">
    <property type="protein sequence ID" value="RTR26122.1"/>
    <property type="molecule type" value="Genomic_DNA"/>
</dbReference>
<keyword evidence="6 8" id="KW-0472">Membrane</keyword>
<feature type="transmembrane region" description="Helical" evidence="8">
    <location>
        <begin position="58"/>
        <end position="78"/>
    </location>
</feature>
<keyword evidence="5 8" id="KW-1133">Transmembrane helix</keyword>
<dbReference type="RefSeq" id="WP_126352395.1">
    <property type="nucleotide sequence ID" value="NZ_CP086381.1"/>
</dbReference>
<dbReference type="Proteomes" id="UP000277766">
    <property type="component" value="Unassembled WGS sequence"/>
</dbReference>
<dbReference type="SUPFAM" id="SSF103481">
    <property type="entry name" value="Multidrug resistance efflux transporter EmrE"/>
    <property type="match status" value="1"/>
</dbReference>
<dbReference type="OrthoDB" id="21828at2"/>
<dbReference type="InterPro" id="IPR000390">
    <property type="entry name" value="Small_drug/metabolite_transptr"/>
</dbReference>
<proteinExistence type="inferred from homology"/>
<comment type="caution">
    <text evidence="9">The sequence shown here is derived from an EMBL/GenBank/DDBJ whole genome shotgun (WGS) entry which is preliminary data.</text>
</comment>
<dbReference type="GO" id="GO:0005886">
    <property type="term" value="C:plasma membrane"/>
    <property type="evidence" value="ECO:0007669"/>
    <property type="project" value="UniProtKB-SubCell"/>
</dbReference>
<name>A0A3S0I2U3_9DEIO</name>
<keyword evidence="2" id="KW-0813">Transport</keyword>
<evidence type="ECO:0000256" key="3">
    <source>
        <dbReference type="ARBA" id="ARBA00022475"/>
    </source>
</evidence>
<dbReference type="AlphaFoldDB" id="A0A3S0I2U3"/>
<keyword evidence="3" id="KW-1003">Cell membrane</keyword>
<dbReference type="Gene3D" id="1.10.3730.20">
    <property type="match status" value="1"/>
</dbReference>
<dbReference type="InterPro" id="IPR037185">
    <property type="entry name" value="EmrE-like"/>
</dbReference>
<dbReference type="PANTHER" id="PTHR30561">
    <property type="entry name" value="SMR FAMILY PROTON-DEPENDENT DRUG EFFLUX TRANSPORTER SUGE"/>
    <property type="match status" value="1"/>
</dbReference>
<evidence type="ECO:0000256" key="8">
    <source>
        <dbReference type="SAM" id="Phobius"/>
    </source>
</evidence>
<comment type="subcellular location">
    <subcellularLocation>
        <location evidence="1 7">Cell membrane</location>
        <topology evidence="1 7">Multi-pass membrane protein</topology>
    </subcellularLocation>
</comment>